<evidence type="ECO:0000256" key="4">
    <source>
        <dbReference type="ARBA" id="ARBA00023136"/>
    </source>
</evidence>
<feature type="region of interest" description="Disordered" evidence="5">
    <location>
        <begin position="90"/>
        <end position="148"/>
    </location>
</feature>
<evidence type="ECO:0000256" key="2">
    <source>
        <dbReference type="ARBA" id="ARBA00022692"/>
    </source>
</evidence>
<keyword evidence="7" id="KW-1185">Reference proteome</keyword>
<comment type="subcellular location">
    <subcellularLocation>
        <location evidence="1">Membrane</location>
    </subcellularLocation>
</comment>
<proteinExistence type="predicted"/>
<dbReference type="EMBL" id="CAUYUJ010008424">
    <property type="protein sequence ID" value="CAK0823895.1"/>
    <property type="molecule type" value="Genomic_DNA"/>
</dbReference>
<dbReference type="Proteomes" id="UP001189429">
    <property type="component" value="Unassembled WGS sequence"/>
</dbReference>
<dbReference type="Gene3D" id="1.20.5.1030">
    <property type="entry name" value="Preprotein translocase secy subunit"/>
    <property type="match status" value="1"/>
</dbReference>
<evidence type="ECO:0000256" key="1">
    <source>
        <dbReference type="ARBA" id="ARBA00004370"/>
    </source>
</evidence>
<sequence>MFWPDVTVLASSYASRPPDPRGGPALRAAALASAAAALLCAALRPLGGFVGGAQPAAGARPGVRHRLRAGRVTEGDEFQAARDRIRRIQLGLGPDDPLPPEDEPLAPAEPEDDLSVQKGDLSLAPTGDDDGAPAAASMSGGGSKDEPVIDAFAGEAKDVPELQPEKKDEPVNPNSKNFFQLLAVDVQKITVPEIGEVATTFGIVIGISVAYTIFVAVVDYGSQQALGTFFKEFYDASRPDESGF</sequence>
<reference evidence="6" key="1">
    <citation type="submission" date="2023-10" db="EMBL/GenBank/DDBJ databases">
        <authorList>
            <person name="Chen Y."/>
            <person name="Shah S."/>
            <person name="Dougan E. K."/>
            <person name="Thang M."/>
            <person name="Chan C."/>
        </authorList>
    </citation>
    <scope>NUCLEOTIDE SEQUENCE [LARGE SCALE GENOMIC DNA]</scope>
</reference>
<organism evidence="6 7">
    <name type="scientific">Prorocentrum cordatum</name>
    <dbReference type="NCBI Taxonomy" id="2364126"/>
    <lineage>
        <taxon>Eukaryota</taxon>
        <taxon>Sar</taxon>
        <taxon>Alveolata</taxon>
        <taxon>Dinophyceae</taxon>
        <taxon>Prorocentrales</taxon>
        <taxon>Prorocentraceae</taxon>
        <taxon>Prorocentrum</taxon>
    </lineage>
</organism>
<accession>A0ABN9RXL9</accession>
<evidence type="ECO:0000256" key="5">
    <source>
        <dbReference type="SAM" id="MobiDB-lite"/>
    </source>
</evidence>
<gene>
    <name evidence="6" type="ORF">PCOR1329_LOCUS24461</name>
</gene>
<name>A0ABN9RXL9_9DINO</name>
<comment type="caution">
    <text evidence="6">The sequence shown here is derived from an EMBL/GenBank/DDBJ whole genome shotgun (WGS) entry which is preliminary data.</text>
</comment>
<keyword evidence="4" id="KW-0472">Membrane</keyword>
<keyword evidence="3" id="KW-1133">Transmembrane helix</keyword>
<dbReference type="InterPro" id="IPR038379">
    <property type="entry name" value="SecE_sf"/>
</dbReference>
<evidence type="ECO:0000313" key="6">
    <source>
        <dbReference type="EMBL" id="CAK0823895.1"/>
    </source>
</evidence>
<evidence type="ECO:0000256" key="3">
    <source>
        <dbReference type="ARBA" id="ARBA00022989"/>
    </source>
</evidence>
<protein>
    <submittedName>
        <fullName evidence="6">Uncharacterized protein</fullName>
    </submittedName>
</protein>
<evidence type="ECO:0000313" key="7">
    <source>
        <dbReference type="Proteomes" id="UP001189429"/>
    </source>
</evidence>
<feature type="compositionally biased region" description="Acidic residues" evidence="5">
    <location>
        <begin position="98"/>
        <end position="114"/>
    </location>
</feature>
<keyword evidence="2" id="KW-0812">Transmembrane</keyword>
<dbReference type="NCBIfam" id="TIGR00964">
    <property type="entry name" value="secE_bact"/>
    <property type="match status" value="1"/>
</dbReference>
<dbReference type="InterPro" id="IPR005807">
    <property type="entry name" value="SecE_bac"/>
</dbReference>